<reference evidence="4" key="1">
    <citation type="journal article" date="2012" name="Stand. Genomic Sci.">
        <title>Permanent draft genome sequence of the gliding predator Saprospira grandis strain Sa g1 (= HR1).</title>
        <authorList>
            <person name="Mavromatis K."/>
            <person name="Chertkov O."/>
            <person name="Lapidus A."/>
            <person name="Nolan M."/>
            <person name="Lucas S."/>
            <person name="Tice H."/>
            <person name="Del Rio T.G."/>
            <person name="Cheng J.F."/>
            <person name="Han C."/>
            <person name="Tapia R."/>
            <person name="Bruce D."/>
            <person name="Goodwin L.A."/>
            <person name="Pitluck S."/>
            <person name="Huntemann M."/>
            <person name="Liolios K."/>
            <person name="Pagani I."/>
            <person name="Ivanova N."/>
            <person name="Mikhailova N."/>
            <person name="Pati A."/>
            <person name="Chen A."/>
            <person name="Palaniappan K."/>
            <person name="Land M."/>
            <person name="Brambilla E.M."/>
            <person name="Rohde M."/>
            <person name="Spring S."/>
            <person name="Goker M."/>
            <person name="Detter J.C."/>
            <person name="Bristow J."/>
            <person name="Eisen J.A."/>
            <person name="Markowitz V."/>
            <person name="Hugenholtz P."/>
            <person name="Kyrpides N.C."/>
            <person name="Klenk H.P."/>
            <person name="Woyke T."/>
        </authorList>
    </citation>
    <scope>NUCLEOTIDE SEQUENCE [LARGE SCALE GENOMIC DNA]</scope>
    <source>
        <strain evidence="4">DSM 2844</strain>
    </source>
</reference>
<dbReference type="InterPro" id="IPR032675">
    <property type="entry name" value="LRR_dom_sf"/>
</dbReference>
<evidence type="ECO:0000313" key="3">
    <source>
        <dbReference type="EMBL" id="EJF51781.1"/>
    </source>
</evidence>
<dbReference type="PROSITE" id="PS51450">
    <property type="entry name" value="LRR"/>
    <property type="match status" value="1"/>
</dbReference>
<protein>
    <recommendedName>
        <fullName evidence="5">Leucine Rich Repeat (LRR)-containing protein</fullName>
    </recommendedName>
</protein>
<evidence type="ECO:0000313" key="4">
    <source>
        <dbReference type="Proteomes" id="UP000005113"/>
    </source>
</evidence>
<dbReference type="SUPFAM" id="SSF52058">
    <property type="entry name" value="L domain-like"/>
    <property type="match status" value="1"/>
</dbReference>
<keyword evidence="1" id="KW-0433">Leucine-rich repeat</keyword>
<organism evidence="3 4">
    <name type="scientific">Saprospira grandis DSM 2844</name>
    <dbReference type="NCBI Taxonomy" id="694433"/>
    <lineage>
        <taxon>Bacteria</taxon>
        <taxon>Pseudomonadati</taxon>
        <taxon>Bacteroidota</taxon>
        <taxon>Saprospiria</taxon>
        <taxon>Saprospirales</taxon>
        <taxon>Saprospiraceae</taxon>
        <taxon>Saprospira</taxon>
    </lineage>
</organism>
<dbReference type="Gene3D" id="3.80.10.10">
    <property type="entry name" value="Ribonuclease Inhibitor"/>
    <property type="match status" value="1"/>
</dbReference>
<keyword evidence="2" id="KW-0677">Repeat</keyword>
<dbReference type="HOGENOM" id="CLU_1184383_0_0_10"/>
<accession>J0XSB0</accession>
<dbReference type="Proteomes" id="UP000005113">
    <property type="component" value="Unassembled WGS sequence"/>
</dbReference>
<dbReference type="InterPro" id="IPR050216">
    <property type="entry name" value="LRR_domain-containing"/>
</dbReference>
<evidence type="ECO:0000256" key="1">
    <source>
        <dbReference type="ARBA" id="ARBA00022614"/>
    </source>
</evidence>
<dbReference type="InterPro" id="IPR001611">
    <property type="entry name" value="Leu-rich_rpt"/>
</dbReference>
<evidence type="ECO:0008006" key="5">
    <source>
        <dbReference type="Google" id="ProtNLM"/>
    </source>
</evidence>
<proteinExistence type="predicted"/>
<dbReference type="AlphaFoldDB" id="J0XSB0"/>
<dbReference type="PANTHER" id="PTHR48051:SF45">
    <property type="entry name" value="LEUCINE-RICH REPEAT PROTEIN SHOC-2-LIKE"/>
    <property type="match status" value="1"/>
</dbReference>
<sequence>MDRPFFTVENFKTQFPNLEITSIHGDLNLELILPCLVKTKHLNFYHASNLNGAHLTPLVDYESLMKIGFLACDIDSLPPICTEITDLSWIQIYESPNINHEQVFAVLANMKNLEVLHYEKNQLKQLPESILRARQLKSLNLNENQLTDLPALDSLKYLYTVDVSWNSFTEYPLCLTNLSRDKRIDIVIAMNKIKEIPLSVFDRKYRIFNIYGNPLNAESLRLLDRKMKAKYETW</sequence>
<name>J0XSB0_9BACT</name>
<gene>
    <name evidence="3" type="ORF">SapgrDRAFT_0015</name>
</gene>
<dbReference type="PANTHER" id="PTHR48051">
    <property type="match status" value="1"/>
</dbReference>
<evidence type="ECO:0000256" key="2">
    <source>
        <dbReference type="ARBA" id="ARBA00022737"/>
    </source>
</evidence>
<dbReference type="EMBL" id="JH719944">
    <property type="protein sequence ID" value="EJF51781.1"/>
    <property type="molecule type" value="Genomic_DNA"/>
</dbReference>
<dbReference type="GO" id="GO:0005737">
    <property type="term" value="C:cytoplasm"/>
    <property type="evidence" value="ECO:0007669"/>
    <property type="project" value="TreeGrafter"/>
</dbReference>